<keyword evidence="2" id="KW-1185">Reference proteome</keyword>
<proteinExistence type="predicted"/>
<dbReference type="AlphaFoldDB" id="A0A1W1HKP4"/>
<evidence type="ECO:0000313" key="2">
    <source>
        <dbReference type="Proteomes" id="UP000191931"/>
    </source>
</evidence>
<dbReference type="EMBL" id="FWEV01000330">
    <property type="protein sequence ID" value="SLM33006.1"/>
    <property type="molecule type" value="Genomic_DNA"/>
</dbReference>
<dbReference type="Pfam" id="PF16256">
    <property type="entry name" value="DUF4911"/>
    <property type="match status" value="1"/>
</dbReference>
<evidence type="ECO:0008006" key="3">
    <source>
        <dbReference type="Google" id="ProtNLM"/>
    </source>
</evidence>
<dbReference type="OrthoDB" id="5472144at2"/>
<sequence>MNTIHKLYIVDKSRIGFLKFIFEAHDGLAVITTLEPSSGLVRFAVAPGCMDDVDIILEDLKKDMFIREA</sequence>
<evidence type="ECO:0000313" key="1">
    <source>
        <dbReference type="EMBL" id="SLM33006.1"/>
    </source>
</evidence>
<gene>
    <name evidence="1" type="ORF">MTBBW1_840004</name>
</gene>
<dbReference type="Proteomes" id="UP000191931">
    <property type="component" value="Unassembled WGS sequence"/>
</dbReference>
<dbReference type="STRING" id="1246637.MTBBW1_840004"/>
<dbReference type="RefSeq" id="WP_080803047.1">
    <property type="nucleotide sequence ID" value="NZ_LT828544.1"/>
</dbReference>
<name>A0A1W1HKP4_9BACT</name>
<dbReference type="InterPro" id="IPR032587">
    <property type="entry name" value="DUF4911"/>
</dbReference>
<accession>A0A1W1HKP4</accession>
<organism evidence="1 2">
    <name type="scientific">Desulfamplus magnetovallimortis</name>
    <dbReference type="NCBI Taxonomy" id="1246637"/>
    <lineage>
        <taxon>Bacteria</taxon>
        <taxon>Pseudomonadati</taxon>
        <taxon>Thermodesulfobacteriota</taxon>
        <taxon>Desulfobacteria</taxon>
        <taxon>Desulfobacterales</taxon>
        <taxon>Desulfobacteraceae</taxon>
        <taxon>Desulfamplus</taxon>
    </lineage>
</organism>
<protein>
    <recommendedName>
        <fullName evidence="3">DUF4911 domain-containing protein</fullName>
    </recommendedName>
</protein>
<reference evidence="1 2" key="1">
    <citation type="submission" date="2017-03" db="EMBL/GenBank/DDBJ databases">
        <authorList>
            <person name="Afonso C.L."/>
            <person name="Miller P.J."/>
            <person name="Scott M.A."/>
            <person name="Spackman E."/>
            <person name="Goraichik I."/>
            <person name="Dimitrov K.M."/>
            <person name="Suarez D.L."/>
            <person name="Swayne D.E."/>
        </authorList>
    </citation>
    <scope>NUCLEOTIDE SEQUENCE [LARGE SCALE GENOMIC DNA]</scope>
    <source>
        <strain evidence="1">PRJEB14757</strain>
    </source>
</reference>